<sequence length="114" mass="12385">MKRCCHCTKQASLSAVGYFPSFPSFSVGHCTRTDSYSLLFLEFSPCERGEEGGEKSIMDRPCARAQGDAVGARLPYGCLLSGHLGIGGHVKFAVRTETLRGFQEAQGAHRIDDL</sequence>
<evidence type="ECO:0000313" key="1">
    <source>
        <dbReference type="EMBL" id="GBP71114.1"/>
    </source>
</evidence>
<dbReference type="Proteomes" id="UP000299102">
    <property type="component" value="Unassembled WGS sequence"/>
</dbReference>
<gene>
    <name evidence="1" type="ORF">EVAR_53394_1</name>
</gene>
<dbReference type="AlphaFoldDB" id="A0A4C1Y877"/>
<protein>
    <submittedName>
        <fullName evidence="1">Uncharacterized protein</fullName>
    </submittedName>
</protein>
<keyword evidence="2" id="KW-1185">Reference proteome</keyword>
<dbReference type="EMBL" id="BGZK01001097">
    <property type="protein sequence ID" value="GBP71114.1"/>
    <property type="molecule type" value="Genomic_DNA"/>
</dbReference>
<accession>A0A4C1Y877</accession>
<name>A0A4C1Y877_EUMVA</name>
<reference evidence="1 2" key="1">
    <citation type="journal article" date="2019" name="Commun. Biol.">
        <title>The bagworm genome reveals a unique fibroin gene that provides high tensile strength.</title>
        <authorList>
            <person name="Kono N."/>
            <person name="Nakamura H."/>
            <person name="Ohtoshi R."/>
            <person name="Tomita M."/>
            <person name="Numata K."/>
            <person name="Arakawa K."/>
        </authorList>
    </citation>
    <scope>NUCLEOTIDE SEQUENCE [LARGE SCALE GENOMIC DNA]</scope>
</reference>
<comment type="caution">
    <text evidence="1">The sequence shown here is derived from an EMBL/GenBank/DDBJ whole genome shotgun (WGS) entry which is preliminary data.</text>
</comment>
<organism evidence="1 2">
    <name type="scientific">Eumeta variegata</name>
    <name type="common">Bagworm moth</name>
    <name type="synonym">Eumeta japonica</name>
    <dbReference type="NCBI Taxonomy" id="151549"/>
    <lineage>
        <taxon>Eukaryota</taxon>
        <taxon>Metazoa</taxon>
        <taxon>Ecdysozoa</taxon>
        <taxon>Arthropoda</taxon>
        <taxon>Hexapoda</taxon>
        <taxon>Insecta</taxon>
        <taxon>Pterygota</taxon>
        <taxon>Neoptera</taxon>
        <taxon>Endopterygota</taxon>
        <taxon>Lepidoptera</taxon>
        <taxon>Glossata</taxon>
        <taxon>Ditrysia</taxon>
        <taxon>Tineoidea</taxon>
        <taxon>Psychidae</taxon>
        <taxon>Oiketicinae</taxon>
        <taxon>Eumeta</taxon>
    </lineage>
</organism>
<evidence type="ECO:0000313" key="2">
    <source>
        <dbReference type="Proteomes" id="UP000299102"/>
    </source>
</evidence>
<proteinExistence type="predicted"/>